<dbReference type="OrthoDB" id="175242at2"/>
<dbReference type="EMBL" id="VAUV01000002">
    <property type="protein sequence ID" value="TLD72420.1"/>
    <property type="molecule type" value="Genomic_DNA"/>
</dbReference>
<evidence type="ECO:0000256" key="2">
    <source>
        <dbReference type="SAM" id="SignalP"/>
    </source>
</evidence>
<dbReference type="Pfam" id="PF07631">
    <property type="entry name" value="PSD4"/>
    <property type="match status" value="1"/>
</dbReference>
<dbReference type="Pfam" id="PF07626">
    <property type="entry name" value="PSD3"/>
    <property type="match status" value="1"/>
</dbReference>
<evidence type="ECO:0000259" key="4">
    <source>
        <dbReference type="Pfam" id="PF07626"/>
    </source>
</evidence>
<name>A0A5R8KJI9_9BACT</name>
<dbReference type="InterPro" id="IPR013039">
    <property type="entry name" value="DUF1588"/>
</dbReference>
<feature type="signal peptide" evidence="2">
    <location>
        <begin position="1"/>
        <end position="17"/>
    </location>
</feature>
<dbReference type="Pfam" id="PF07624">
    <property type="entry name" value="PSD2"/>
    <property type="match status" value="1"/>
</dbReference>
<feature type="domain" description="DUF1587" evidence="4">
    <location>
        <begin position="124"/>
        <end position="188"/>
    </location>
</feature>
<feature type="domain" description="DUF1595" evidence="7">
    <location>
        <begin position="215"/>
        <end position="272"/>
    </location>
</feature>
<dbReference type="RefSeq" id="WP_138084775.1">
    <property type="nucleotide sequence ID" value="NZ_VAUV01000002.1"/>
</dbReference>
<gene>
    <name evidence="8" type="ORF">FEM03_03425</name>
</gene>
<proteinExistence type="predicted"/>
<dbReference type="InterPro" id="IPR013042">
    <property type="entry name" value="DUF1592"/>
</dbReference>
<dbReference type="Proteomes" id="UP000306196">
    <property type="component" value="Unassembled WGS sequence"/>
</dbReference>
<feature type="region of interest" description="Disordered" evidence="1">
    <location>
        <begin position="522"/>
        <end position="545"/>
    </location>
</feature>
<feature type="domain" description="DUF1585" evidence="3">
    <location>
        <begin position="545"/>
        <end position="616"/>
    </location>
</feature>
<dbReference type="Pfam" id="PF07627">
    <property type="entry name" value="PSCyt3"/>
    <property type="match status" value="1"/>
</dbReference>
<reference evidence="8 9" key="1">
    <citation type="submission" date="2019-05" db="EMBL/GenBank/DDBJ databases">
        <title>Verrucobacter flavum gen. nov., sp. nov. a new member of the family Verrucomicrobiaceae.</title>
        <authorList>
            <person name="Szuroczki S."/>
            <person name="Abbaszade G."/>
            <person name="Szabo A."/>
            <person name="Felfoldi T."/>
            <person name="Schumann P."/>
            <person name="Boka K."/>
            <person name="Keki Z."/>
            <person name="Toumi M."/>
            <person name="Toth E."/>
        </authorList>
    </citation>
    <scope>NUCLEOTIDE SEQUENCE [LARGE SCALE GENOMIC DNA]</scope>
    <source>
        <strain evidence="8 9">MG-N-17</strain>
    </source>
</reference>
<evidence type="ECO:0000259" key="7">
    <source>
        <dbReference type="Pfam" id="PF07637"/>
    </source>
</evidence>
<dbReference type="Pfam" id="PF07637">
    <property type="entry name" value="PSD5"/>
    <property type="match status" value="1"/>
</dbReference>
<evidence type="ECO:0000259" key="3">
    <source>
        <dbReference type="Pfam" id="PF07624"/>
    </source>
</evidence>
<feature type="domain" description="DUF1588" evidence="5">
    <location>
        <begin position="431"/>
        <end position="530"/>
    </location>
</feature>
<dbReference type="InterPro" id="IPR013036">
    <property type="entry name" value="DUF1587"/>
</dbReference>
<accession>A0A5R8KJI9</accession>
<feature type="domain" description="DUF1592" evidence="6">
    <location>
        <begin position="285"/>
        <end position="413"/>
    </location>
</feature>
<dbReference type="InterPro" id="IPR011478">
    <property type="entry name" value="DUF1585"/>
</dbReference>
<protein>
    <submittedName>
        <fullName evidence="8">DUF1592 domain-containing protein</fullName>
    </submittedName>
</protein>
<keyword evidence="9" id="KW-1185">Reference proteome</keyword>
<dbReference type="AlphaFoldDB" id="A0A5R8KJI9"/>
<evidence type="ECO:0000259" key="5">
    <source>
        <dbReference type="Pfam" id="PF07627"/>
    </source>
</evidence>
<dbReference type="InterPro" id="IPR013043">
    <property type="entry name" value="DUF1595"/>
</dbReference>
<comment type="caution">
    <text evidence="8">The sequence shown here is derived from an EMBL/GenBank/DDBJ whole genome shotgun (WGS) entry which is preliminary data.</text>
</comment>
<keyword evidence="2" id="KW-0732">Signal</keyword>
<feature type="chain" id="PRO_5024358928" evidence="2">
    <location>
        <begin position="18"/>
        <end position="620"/>
    </location>
</feature>
<evidence type="ECO:0000313" key="8">
    <source>
        <dbReference type="EMBL" id="TLD72420.1"/>
    </source>
</evidence>
<organism evidence="8 9">
    <name type="scientific">Phragmitibacter flavus</name>
    <dbReference type="NCBI Taxonomy" id="2576071"/>
    <lineage>
        <taxon>Bacteria</taxon>
        <taxon>Pseudomonadati</taxon>
        <taxon>Verrucomicrobiota</taxon>
        <taxon>Verrucomicrobiia</taxon>
        <taxon>Verrucomicrobiales</taxon>
        <taxon>Verrucomicrobiaceae</taxon>
        <taxon>Phragmitibacter</taxon>
    </lineage>
</organism>
<evidence type="ECO:0000256" key="1">
    <source>
        <dbReference type="SAM" id="MobiDB-lite"/>
    </source>
</evidence>
<evidence type="ECO:0000259" key="6">
    <source>
        <dbReference type="Pfam" id="PF07631"/>
    </source>
</evidence>
<sequence>MLRPLAISFLLPLAMHAASTVDAVQHSLTDSIIPLLEKTCIDCHDADLAKGDIDLEKLFTPGKDRLDIRFWLKVREQLRAGTMPPASKPPIPESDKTAVLSWIKQNEQALLNAPIGSPGPARTRRLNREEYSNTMRDLFGIKSRPGDQFPTDGSGGEGFNNNADTLSISPLLVEKHFLAAGEIIDEVWSDPPLRSRLLAPVYSDKLPGDLGADLALRPFLLRALRQIPSEDTVQKHLNILRAALNRGANWDEAMQAMFKSVLISPRFLFLEEAPAPKDNNQPRQLNHFEIATRLSYFLWSTTPDDELLSLAITQKLHDPAILTAQTRRLLAHPNAKAFVKNFAGQWLRFEDIHDKANPDRRKFPEFNRKIRQALYDEIFHYTENILLKNGNVLDLLDSNYTYLNQTLASHYGIPNVQGEEFRQVKFTDTKRGGLTTMGGFLAVNSYPQRTSPVLRGKWVLEQLMGTSPPPPPPDVGGLPEDDRKLKNGTLRQRLEAHRSKPACIGCHVRLDPPGFALENFSPTGQWRENENGKPLDTTGTMPGNRPFTTPAEFRQILMQDKDLFIRSLTTRLLGYALDRGLEVSDQPALLRLEKTLRDSNHHIEPLIIAITQSHPFLWRR</sequence>
<evidence type="ECO:0000313" key="9">
    <source>
        <dbReference type="Proteomes" id="UP000306196"/>
    </source>
</evidence>